<dbReference type="OrthoDB" id="382307at2157"/>
<evidence type="ECO:0000313" key="7">
    <source>
        <dbReference type="EMBL" id="CAJ37937.1"/>
    </source>
</evidence>
<proteinExistence type="predicted"/>
<dbReference type="GeneID" id="5143222"/>
<keyword evidence="3 5" id="KW-1133">Transmembrane helix</keyword>
<dbReference type="PIRSF" id="PIRSF031804">
    <property type="entry name" value="UCP031804"/>
    <property type="match status" value="1"/>
</dbReference>
<accession>Q0W106</accession>
<keyword evidence="4 5" id="KW-0472">Membrane</keyword>
<protein>
    <recommendedName>
        <fullName evidence="6">DUF1232 domain-containing protein</fullName>
    </recommendedName>
</protein>
<dbReference type="EMBL" id="AM114193">
    <property type="protein sequence ID" value="CAJ37937.1"/>
    <property type="molecule type" value="Genomic_DNA"/>
</dbReference>
<dbReference type="RefSeq" id="WP_012034657.1">
    <property type="nucleotide sequence ID" value="NC_009464.1"/>
</dbReference>
<dbReference type="InterPro" id="IPR016983">
    <property type="entry name" value="UCP031804"/>
</dbReference>
<dbReference type="Pfam" id="PF06803">
    <property type="entry name" value="DUF1232"/>
    <property type="match status" value="1"/>
</dbReference>
<dbReference type="InterPro" id="IPR010652">
    <property type="entry name" value="DUF1232"/>
</dbReference>
<dbReference type="Proteomes" id="UP000000663">
    <property type="component" value="Chromosome"/>
</dbReference>
<evidence type="ECO:0000259" key="6">
    <source>
        <dbReference type="Pfam" id="PF06803"/>
    </source>
</evidence>
<feature type="transmembrane region" description="Helical" evidence="5">
    <location>
        <begin position="23"/>
        <end position="42"/>
    </location>
</feature>
<dbReference type="KEGG" id="rci:RRC187"/>
<evidence type="ECO:0000256" key="5">
    <source>
        <dbReference type="SAM" id="Phobius"/>
    </source>
</evidence>
<reference evidence="7 8" key="1">
    <citation type="journal article" date="2006" name="Science">
        <title>Genome of rice cluster I archaea -- the key methane producers in the rice rhizosphere.</title>
        <authorList>
            <person name="Erkel C."/>
            <person name="Kube M."/>
            <person name="Reinhardt R."/>
            <person name="Liesack W."/>
        </authorList>
    </citation>
    <scope>NUCLEOTIDE SEQUENCE [LARGE SCALE GENOMIC DNA]</scope>
    <source>
        <strain evidence="8">DSM 22066 / NBRC 105507 / MRE50</strain>
    </source>
</reference>
<comment type="subcellular location">
    <subcellularLocation>
        <location evidence="1">Endomembrane system</location>
        <topology evidence="1">Multi-pass membrane protein</topology>
    </subcellularLocation>
</comment>
<feature type="transmembrane region" description="Helical" evidence="5">
    <location>
        <begin position="49"/>
        <end position="66"/>
    </location>
</feature>
<name>Q0W106_METAR</name>
<sequence length="123" mass="13634">MESVQGYEHNYSEPRFWHKINRYGKVAGASVVYHALLLWYIAIKDSTPVPVKLLILGGLGYFIAPVEAIPDFLVGLGYGDDAALLMGIFSSVMMHIDDDSKSKAKARVKEIFGDRADIVSPFL</sequence>
<evidence type="ECO:0000313" key="8">
    <source>
        <dbReference type="Proteomes" id="UP000000663"/>
    </source>
</evidence>
<keyword evidence="2 5" id="KW-0812">Transmembrane</keyword>
<dbReference type="eggNOG" id="arCOG05160">
    <property type="taxonomic scope" value="Archaea"/>
</dbReference>
<evidence type="ECO:0000256" key="1">
    <source>
        <dbReference type="ARBA" id="ARBA00004127"/>
    </source>
</evidence>
<evidence type="ECO:0000256" key="2">
    <source>
        <dbReference type="ARBA" id="ARBA00022692"/>
    </source>
</evidence>
<organism evidence="7 8">
    <name type="scientific">Methanocella arvoryzae (strain DSM 22066 / NBRC 105507 / MRE50)</name>
    <dbReference type="NCBI Taxonomy" id="351160"/>
    <lineage>
        <taxon>Archaea</taxon>
        <taxon>Methanobacteriati</taxon>
        <taxon>Methanobacteriota</taxon>
        <taxon>Stenosarchaea group</taxon>
        <taxon>Methanomicrobia</taxon>
        <taxon>Methanocellales</taxon>
        <taxon>Methanocellaceae</taxon>
        <taxon>Methanocella</taxon>
    </lineage>
</organism>
<dbReference type="STRING" id="351160.RRC187"/>
<keyword evidence="8" id="KW-1185">Reference proteome</keyword>
<dbReference type="GO" id="GO:0012505">
    <property type="term" value="C:endomembrane system"/>
    <property type="evidence" value="ECO:0007669"/>
    <property type="project" value="UniProtKB-SubCell"/>
</dbReference>
<feature type="domain" description="DUF1232" evidence="6">
    <location>
        <begin position="51"/>
        <end position="86"/>
    </location>
</feature>
<evidence type="ECO:0000256" key="3">
    <source>
        <dbReference type="ARBA" id="ARBA00022989"/>
    </source>
</evidence>
<gene>
    <name evidence="7" type="ORF">RRC187</name>
</gene>
<dbReference type="AlphaFoldDB" id="Q0W106"/>
<evidence type="ECO:0000256" key="4">
    <source>
        <dbReference type="ARBA" id="ARBA00023136"/>
    </source>
</evidence>